<evidence type="ECO:0000256" key="4">
    <source>
        <dbReference type="ARBA" id="ARBA00022741"/>
    </source>
</evidence>
<keyword evidence="10" id="KW-0472">Membrane</keyword>
<evidence type="ECO:0000259" key="11">
    <source>
        <dbReference type="PROSITE" id="PS50011"/>
    </source>
</evidence>
<evidence type="ECO:0000256" key="3">
    <source>
        <dbReference type="ARBA" id="ARBA00022679"/>
    </source>
</evidence>
<keyword evidence="14" id="KW-1185">Reference proteome</keyword>
<dbReference type="InterPro" id="IPR000719">
    <property type="entry name" value="Prot_kinase_dom"/>
</dbReference>
<name>A0A3L6ZQX6_9MICO</name>
<feature type="transmembrane region" description="Helical" evidence="10">
    <location>
        <begin position="332"/>
        <end position="352"/>
    </location>
</feature>
<evidence type="ECO:0000313" key="14">
    <source>
        <dbReference type="Proteomes" id="UP000270299"/>
    </source>
</evidence>
<dbReference type="AlphaFoldDB" id="A0A3L6ZQX6"/>
<dbReference type="Proteomes" id="UP000270299">
    <property type="component" value="Unassembled WGS sequence"/>
</dbReference>
<organism evidence="13 14">
    <name type="scientific">Mycetocola manganoxydans</name>
    <dbReference type="NCBI Taxonomy" id="699879"/>
    <lineage>
        <taxon>Bacteria</taxon>
        <taxon>Bacillati</taxon>
        <taxon>Actinomycetota</taxon>
        <taxon>Actinomycetes</taxon>
        <taxon>Micrococcales</taxon>
        <taxon>Microbacteriaceae</taxon>
        <taxon>Mycetocola</taxon>
    </lineage>
</organism>
<keyword evidence="6 9" id="KW-0067">ATP-binding</keyword>
<evidence type="ECO:0000256" key="6">
    <source>
        <dbReference type="ARBA" id="ARBA00022840"/>
    </source>
</evidence>
<dbReference type="RefSeq" id="WP_121673231.1">
    <property type="nucleotide sequence ID" value="NZ_BMXM01000007.1"/>
</dbReference>
<keyword evidence="3" id="KW-0808">Transferase</keyword>
<dbReference type="NCBIfam" id="NF033483">
    <property type="entry name" value="PknB_PASTA_kin"/>
    <property type="match status" value="1"/>
</dbReference>
<dbReference type="InterPro" id="IPR005543">
    <property type="entry name" value="PASTA_dom"/>
</dbReference>
<feature type="domain" description="PASTA" evidence="12">
    <location>
        <begin position="429"/>
        <end position="496"/>
    </location>
</feature>
<comment type="caution">
    <text evidence="13">The sequence shown here is derived from an EMBL/GenBank/DDBJ whole genome shotgun (WGS) entry which is preliminary data.</text>
</comment>
<dbReference type="InterPro" id="IPR011009">
    <property type="entry name" value="Kinase-like_dom_sf"/>
</dbReference>
<dbReference type="PROSITE" id="PS51178">
    <property type="entry name" value="PASTA"/>
    <property type="match status" value="2"/>
</dbReference>
<dbReference type="PROSITE" id="PS50011">
    <property type="entry name" value="PROTEIN_KINASE_DOM"/>
    <property type="match status" value="1"/>
</dbReference>
<protein>
    <recommendedName>
        <fullName evidence="1">non-specific serine/threonine protein kinase</fullName>
        <ecNumber evidence="1">2.7.11.1</ecNumber>
    </recommendedName>
</protein>
<evidence type="ECO:0000259" key="12">
    <source>
        <dbReference type="PROSITE" id="PS51178"/>
    </source>
</evidence>
<keyword evidence="4 9" id="KW-0547">Nucleotide-binding</keyword>
<keyword evidence="10" id="KW-0812">Transmembrane</keyword>
<accession>A0A3L6ZQX6</accession>
<dbReference type="Gene3D" id="3.30.10.20">
    <property type="match status" value="2"/>
</dbReference>
<dbReference type="Pfam" id="PF03793">
    <property type="entry name" value="PASTA"/>
    <property type="match status" value="2"/>
</dbReference>
<dbReference type="CDD" id="cd06577">
    <property type="entry name" value="PASTA_pknB"/>
    <property type="match status" value="2"/>
</dbReference>
<dbReference type="PANTHER" id="PTHR43289">
    <property type="entry name" value="MITOGEN-ACTIVATED PROTEIN KINASE KINASE KINASE 20-RELATED"/>
    <property type="match status" value="1"/>
</dbReference>
<dbReference type="GO" id="GO:0004674">
    <property type="term" value="F:protein serine/threonine kinase activity"/>
    <property type="evidence" value="ECO:0007669"/>
    <property type="project" value="UniProtKB-KW"/>
</dbReference>
<comment type="catalytic activity">
    <reaction evidence="8">
        <text>L-seryl-[protein] + ATP = O-phospho-L-seryl-[protein] + ADP + H(+)</text>
        <dbReference type="Rhea" id="RHEA:17989"/>
        <dbReference type="Rhea" id="RHEA-COMP:9863"/>
        <dbReference type="Rhea" id="RHEA-COMP:11604"/>
        <dbReference type="ChEBI" id="CHEBI:15378"/>
        <dbReference type="ChEBI" id="CHEBI:29999"/>
        <dbReference type="ChEBI" id="CHEBI:30616"/>
        <dbReference type="ChEBI" id="CHEBI:83421"/>
        <dbReference type="ChEBI" id="CHEBI:456216"/>
        <dbReference type="EC" id="2.7.11.1"/>
    </reaction>
</comment>
<dbReference type="OrthoDB" id="9762169at2"/>
<evidence type="ECO:0000256" key="10">
    <source>
        <dbReference type="SAM" id="Phobius"/>
    </source>
</evidence>
<dbReference type="SMART" id="SM00220">
    <property type="entry name" value="S_TKc"/>
    <property type="match status" value="1"/>
</dbReference>
<evidence type="ECO:0000256" key="5">
    <source>
        <dbReference type="ARBA" id="ARBA00022777"/>
    </source>
</evidence>
<dbReference type="SMART" id="SM00740">
    <property type="entry name" value="PASTA"/>
    <property type="match status" value="3"/>
</dbReference>
<dbReference type="Pfam" id="PF00069">
    <property type="entry name" value="Pkinase"/>
    <property type="match status" value="1"/>
</dbReference>
<dbReference type="GO" id="GO:0045717">
    <property type="term" value="P:negative regulation of fatty acid biosynthetic process"/>
    <property type="evidence" value="ECO:0007669"/>
    <property type="project" value="UniProtKB-ARBA"/>
</dbReference>
<dbReference type="PROSITE" id="PS00108">
    <property type="entry name" value="PROTEIN_KINASE_ST"/>
    <property type="match status" value="1"/>
</dbReference>
<feature type="domain" description="Protein kinase" evidence="11">
    <location>
        <begin position="12"/>
        <end position="279"/>
    </location>
</feature>
<sequence>MADEQRLLAGRYLVGDLIGRGGMANVFRGTDTKLGRTVAIKILKSDLANDPAFRTRFRQEAQAASRMAHPTIVRVFDAGEETVKYDGRVSREPFIVMEYVYGRTLKEVIAEGPMEAARAVAITQGILTALEYSHRAGVVHRDIKPGNVMITPDEKVKVMDFGIARAVSDSSSTVAQTTAILGTASYFSPEQAKGEVVDARTDLYSTAVVLFEMLTGRAPFRGDTAVAVAYQHVSETAVRPSSVNSHVSPALDQVVMRGLTKDRFGRYQAASEFRDDLELAAAGKVPVHRDADDATTALFGAAPRASSSTEQALRQLTSDDSVTRTQRRPPVVWIWAGIASIAVVLIAVMIWVGSLGQAPVVQTESRTIPDLVGVSEQSAINTLTDLDLVASVVTEESASVDEGLVIRTDPNSDSKVRPKDVVRLYVSLGAAKVTVPDVVNKTTEQAQSDLTAAGLTSGSISKENSPTLAAGTVISTDPAADTEVAEDSTVNLTVSSGLVTIVSVIAQSLEVATDLMEDPDVGLTVEPVPDPTCPTQPGNPVTNQSIAPGDVPQKSTIQLTYCSG</sequence>
<dbReference type="Gene3D" id="3.30.200.20">
    <property type="entry name" value="Phosphorylase Kinase, domain 1"/>
    <property type="match status" value="1"/>
</dbReference>
<evidence type="ECO:0000313" key="13">
    <source>
        <dbReference type="EMBL" id="RLP70326.1"/>
    </source>
</evidence>
<dbReference type="EMBL" id="RCUV01000010">
    <property type="protein sequence ID" value="RLP70326.1"/>
    <property type="molecule type" value="Genomic_DNA"/>
</dbReference>
<dbReference type="PANTHER" id="PTHR43289:SF34">
    <property type="entry name" value="SERINE_THREONINE-PROTEIN KINASE YBDM-RELATED"/>
    <property type="match status" value="1"/>
</dbReference>
<dbReference type="Gene3D" id="1.10.510.10">
    <property type="entry name" value="Transferase(Phosphotransferase) domain 1"/>
    <property type="match status" value="1"/>
</dbReference>
<evidence type="ECO:0000256" key="2">
    <source>
        <dbReference type="ARBA" id="ARBA00022527"/>
    </source>
</evidence>
<evidence type="ECO:0000256" key="1">
    <source>
        <dbReference type="ARBA" id="ARBA00012513"/>
    </source>
</evidence>
<reference evidence="13 14" key="1">
    <citation type="submission" date="2018-10" db="EMBL/GenBank/DDBJ databases">
        <authorList>
            <person name="Li J."/>
        </authorList>
    </citation>
    <scope>NUCLEOTIDE SEQUENCE [LARGE SCALE GENOMIC DNA]</scope>
    <source>
        <strain evidence="13 14">CCTCC AB209002</strain>
    </source>
</reference>
<comment type="catalytic activity">
    <reaction evidence="7">
        <text>L-threonyl-[protein] + ATP = O-phospho-L-threonyl-[protein] + ADP + H(+)</text>
        <dbReference type="Rhea" id="RHEA:46608"/>
        <dbReference type="Rhea" id="RHEA-COMP:11060"/>
        <dbReference type="Rhea" id="RHEA-COMP:11605"/>
        <dbReference type="ChEBI" id="CHEBI:15378"/>
        <dbReference type="ChEBI" id="CHEBI:30013"/>
        <dbReference type="ChEBI" id="CHEBI:30616"/>
        <dbReference type="ChEBI" id="CHEBI:61977"/>
        <dbReference type="ChEBI" id="CHEBI:456216"/>
        <dbReference type="EC" id="2.7.11.1"/>
    </reaction>
</comment>
<feature type="domain" description="PASTA" evidence="12">
    <location>
        <begin position="362"/>
        <end position="428"/>
    </location>
</feature>
<evidence type="ECO:0000256" key="8">
    <source>
        <dbReference type="ARBA" id="ARBA00048679"/>
    </source>
</evidence>
<evidence type="ECO:0000256" key="9">
    <source>
        <dbReference type="PROSITE-ProRule" id="PRU10141"/>
    </source>
</evidence>
<keyword evidence="10" id="KW-1133">Transmembrane helix</keyword>
<feature type="binding site" evidence="9">
    <location>
        <position position="41"/>
    </location>
    <ligand>
        <name>ATP</name>
        <dbReference type="ChEBI" id="CHEBI:30616"/>
    </ligand>
</feature>
<keyword evidence="5 13" id="KW-0418">Kinase</keyword>
<dbReference type="SUPFAM" id="SSF56112">
    <property type="entry name" value="Protein kinase-like (PK-like)"/>
    <property type="match status" value="1"/>
</dbReference>
<dbReference type="FunFam" id="3.30.200.20:FF:000035">
    <property type="entry name" value="Serine/threonine protein kinase Stk1"/>
    <property type="match status" value="1"/>
</dbReference>
<dbReference type="CDD" id="cd14014">
    <property type="entry name" value="STKc_PknB_like"/>
    <property type="match status" value="1"/>
</dbReference>
<dbReference type="FunFam" id="1.10.510.10:FF:000021">
    <property type="entry name" value="Serine/threonine protein kinase"/>
    <property type="match status" value="1"/>
</dbReference>
<evidence type="ECO:0000256" key="7">
    <source>
        <dbReference type="ARBA" id="ARBA00047899"/>
    </source>
</evidence>
<keyword evidence="2" id="KW-0723">Serine/threonine-protein kinase</keyword>
<proteinExistence type="predicted"/>
<dbReference type="EC" id="2.7.11.1" evidence="1"/>
<dbReference type="GO" id="GO:0005524">
    <property type="term" value="F:ATP binding"/>
    <property type="evidence" value="ECO:0007669"/>
    <property type="project" value="UniProtKB-UniRule"/>
</dbReference>
<gene>
    <name evidence="13" type="primary">pknB</name>
    <name evidence="13" type="ORF">D9V29_10255</name>
</gene>
<dbReference type="PROSITE" id="PS00107">
    <property type="entry name" value="PROTEIN_KINASE_ATP"/>
    <property type="match status" value="1"/>
</dbReference>
<dbReference type="InterPro" id="IPR017441">
    <property type="entry name" value="Protein_kinase_ATP_BS"/>
</dbReference>
<dbReference type="InterPro" id="IPR008271">
    <property type="entry name" value="Ser/Thr_kinase_AS"/>
</dbReference>